<dbReference type="InterPro" id="IPR003362">
    <property type="entry name" value="Bact_transf"/>
</dbReference>
<dbReference type="Pfam" id="PF02397">
    <property type="entry name" value="Bac_transf"/>
    <property type="match status" value="1"/>
</dbReference>
<sequence length="234" mass="26319">MTAPFDPSRAGSAHPVELSTDRGNTYGQLRTHRGLYRSFGKRLLDILFVIAILPAVLPVILLLAALVALDGGKPFYSQARVGRGGTTYRMWKLRTMVPDADVKLQDYLADNASARAEWNHTQKLRRDPRVTRMGRFLRKTSLDELPQIWNVIVGEMSIVGPRPMMPDQRHLYLGREYYDLRPGITGLWQVSCRNASGFSDRAQFDATYHRTVSLAVDAKLILATVWVVLLGTGH</sequence>
<accession>A0ABY8Q6N0</accession>
<dbReference type="PANTHER" id="PTHR30576:SF0">
    <property type="entry name" value="UNDECAPRENYL-PHOSPHATE N-ACETYLGALACTOSAMINYL 1-PHOSPHATE TRANSFERASE-RELATED"/>
    <property type="match status" value="1"/>
</dbReference>
<feature type="transmembrane region" description="Helical" evidence="4">
    <location>
        <begin position="43"/>
        <end position="69"/>
    </location>
</feature>
<evidence type="ECO:0000313" key="7">
    <source>
        <dbReference type="Proteomes" id="UP001230978"/>
    </source>
</evidence>
<gene>
    <name evidence="6" type="ORF">QF092_17075</name>
</gene>
<dbReference type="PANTHER" id="PTHR30576">
    <property type="entry name" value="COLANIC BIOSYNTHESIS UDP-GLUCOSE LIPID CARRIER TRANSFERASE"/>
    <property type="match status" value="1"/>
</dbReference>
<evidence type="ECO:0000256" key="2">
    <source>
        <dbReference type="ARBA" id="ARBA00023169"/>
    </source>
</evidence>
<dbReference type="Proteomes" id="UP001230978">
    <property type="component" value="Chromosome"/>
</dbReference>
<keyword evidence="6" id="KW-0808">Transferase</keyword>
<name>A0ABY8Q6N0_9RHOB</name>
<organism evidence="6 7">
    <name type="scientific">Fuscovulum ytuae</name>
    <dbReference type="NCBI Taxonomy" id="3042299"/>
    <lineage>
        <taxon>Bacteria</taxon>
        <taxon>Pseudomonadati</taxon>
        <taxon>Pseudomonadota</taxon>
        <taxon>Alphaproteobacteria</taxon>
        <taxon>Rhodobacterales</taxon>
        <taxon>Paracoccaceae</taxon>
        <taxon>Fuscovulum</taxon>
    </lineage>
</organism>
<comment type="similarity">
    <text evidence="1">Belongs to the bacterial sugar transferase family.</text>
</comment>
<evidence type="ECO:0000256" key="1">
    <source>
        <dbReference type="ARBA" id="ARBA00006464"/>
    </source>
</evidence>
<dbReference type="EMBL" id="CP124535">
    <property type="protein sequence ID" value="WGV15942.1"/>
    <property type="molecule type" value="Genomic_DNA"/>
</dbReference>
<dbReference type="GO" id="GO:0016740">
    <property type="term" value="F:transferase activity"/>
    <property type="evidence" value="ECO:0007669"/>
    <property type="project" value="UniProtKB-KW"/>
</dbReference>
<protein>
    <submittedName>
        <fullName evidence="6">Sugar transferase</fullName>
    </submittedName>
</protein>
<evidence type="ECO:0000256" key="3">
    <source>
        <dbReference type="SAM" id="MobiDB-lite"/>
    </source>
</evidence>
<keyword evidence="4" id="KW-0812">Transmembrane</keyword>
<keyword evidence="4" id="KW-0472">Membrane</keyword>
<keyword evidence="2" id="KW-0270">Exopolysaccharide synthesis</keyword>
<evidence type="ECO:0000256" key="4">
    <source>
        <dbReference type="SAM" id="Phobius"/>
    </source>
</evidence>
<feature type="domain" description="Bacterial sugar transferase" evidence="5">
    <location>
        <begin position="41"/>
        <end position="229"/>
    </location>
</feature>
<evidence type="ECO:0000313" key="6">
    <source>
        <dbReference type="EMBL" id="WGV15942.1"/>
    </source>
</evidence>
<feature type="region of interest" description="Disordered" evidence="3">
    <location>
        <begin position="1"/>
        <end position="25"/>
    </location>
</feature>
<dbReference type="RefSeq" id="WP_281465798.1">
    <property type="nucleotide sequence ID" value="NZ_CP124535.1"/>
</dbReference>
<proteinExistence type="inferred from homology"/>
<reference evidence="6 7" key="1">
    <citation type="submission" date="2023-04" db="EMBL/GenBank/DDBJ databases">
        <title>YMD61, complete Genome.</title>
        <authorList>
            <person name="Zhang J."/>
        </authorList>
    </citation>
    <scope>NUCLEOTIDE SEQUENCE [LARGE SCALE GENOMIC DNA]</scope>
    <source>
        <strain evidence="6 7">YMD61</strain>
    </source>
</reference>
<keyword evidence="4" id="KW-1133">Transmembrane helix</keyword>
<keyword evidence="7" id="KW-1185">Reference proteome</keyword>
<evidence type="ECO:0000259" key="5">
    <source>
        <dbReference type="Pfam" id="PF02397"/>
    </source>
</evidence>